<dbReference type="InterPro" id="IPR001486">
    <property type="entry name" value="Hemoglobin_trunc"/>
</dbReference>
<evidence type="ECO:0000256" key="4">
    <source>
        <dbReference type="ARBA" id="ARBA00023004"/>
    </source>
</evidence>
<dbReference type="AlphaFoldDB" id="A0A1J5PEM5"/>
<proteinExistence type="predicted"/>
<evidence type="ECO:0000256" key="3">
    <source>
        <dbReference type="ARBA" id="ARBA00022723"/>
    </source>
</evidence>
<evidence type="ECO:0000256" key="2">
    <source>
        <dbReference type="ARBA" id="ARBA00022617"/>
    </source>
</evidence>
<name>A0A1J5PEM5_9ZZZZ</name>
<comment type="caution">
    <text evidence="5">The sequence shown here is derived from an EMBL/GenBank/DDBJ whole genome shotgun (WGS) entry which is preliminary data.</text>
</comment>
<sequence>MQYDRAALQAEITARTGIDAAMIRRLVHGFYAKVRADPILSPIFAAHIPNARWPAHLERMCAFWSSVALASGEYQGRPMQAHQPLDVQASDFDRWLEVFRATAQDLTPPAAADHFIERAERIAMSLEAGIEAHQSRSLGRIRAFHMPFAPLTPSMKEA</sequence>
<evidence type="ECO:0000313" key="5">
    <source>
        <dbReference type="EMBL" id="OIQ69830.1"/>
    </source>
</evidence>
<accession>A0A1J5PEM5</accession>
<dbReference type="GO" id="GO:0046872">
    <property type="term" value="F:metal ion binding"/>
    <property type="evidence" value="ECO:0007669"/>
    <property type="project" value="UniProtKB-KW"/>
</dbReference>
<dbReference type="Gene3D" id="1.10.490.10">
    <property type="entry name" value="Globins"/>
    <property type="match status" value="1"/>
</dbReference>
<keyword evidence="1" id="KW-0813">Transport</keyword>
<reference evidence="5" key="1">
    <citation type="submission" date="2016-10" db="EMBL/GenBank/DDBJ databases">
        <title>Sequence of Gallionella enrichment culture.</title>
        <authorList>
            <person name="Poehlein A."/>
            <person name="Muehling M."/>
            <person name="Daniel R."/>
        </authorList>
    </citation>
    <scope>NUCLEOTIDE SEQUENCE</scope>
</reference>
<dbReference type="InterPro" id="IPR012292">
    <property type="entry name" value="Globin/Proto"/>
</dbReference>
<organism evidence="5">
    <name type="scientific">mine drainage metagenome</name>
    <dbReference type="NCBI Taxonomy" id="410659"/>
    <lineage>
        <taxon>unclassified sequences</taxon>
        <taxon>metagenomes</taxon>
        <taxon>ecological metagenomes</taxon>
    </lineage>
</organism>
<dbReference type="Pfam" id="PF01152">
    <property type="entry name" value="Bac_globin"/>
    <property type="match status" value="1"/>
</dbReference>
<keyword evidence="3" id="KW-0479">Metal-binding</keyword>
<dbReference type="InterPro" id="IPR009050">
    <property type="entry name" value="Globin-like_sf"/>
</dbReference>
<dbReference type="GO" id="GO:0020037">
    <property type="term" value="F:heme binding"/>
    <property type="evidence" value="ECO:0007669"/>
    <property type="project" value="InterPro"/>
</dbReference>
<dbReference type="SUPFAM" id="SSF46458">
    <property type="entry name" value="Globin-like"/>
    <property type="match status" value="1"/>
</dbReference>
<keyword evidence="4" id="KW-0408">Iron</keyword>
<evidence type="ECO:0000256" key="1">
    <source>
        <dbReference type="ARBA" id="ARBA00022448"/>
    </source>
</evidence>
<dbReference type="EMBL" id="MLJW01004510">
    <property type="protein sequence ID" value="OIQ69830.1"/>
    <property type="molecule type" value="Genomic_DNA"/>
</dbReference>
<gene>
    <name evidence="5" type="primary">ctb_4</name>
    <name evidence="5" type="ORF">GALL_485630</name>
</gene>
<dbReference type="GO" id="GO:0019825">
    <property type="term" value="F:oxygen binding"/>
    <property type="evidence" value="ECO:0007669"/>
    <property type="project" value="InterPro"/>
</dbReference>
<keyword evidence="2" id="KW-0349">Heme</keyword>
<dbReference type="CDD" id="cd08916">
    <property type="entry name" value="TrHb3_P"/>
    <property type="match status" value="1"/>
</dbReference>
<protein>
    <submittedName>
        <fullName evidence="5">Group 3 truncated hemoglobin ctb</fullName>
    </submittedName>
</protein>